<gene>
    <name evidence="25" type="primary">LOC116286226</name>
</gene>
<keyword evidence="7" id="KW-0256">Endoplasmic reticulum</keyword>
<evidence type="ECO:0000256" key="2">
    <source>
        <dbReference type="ARBA" id="ARBA00004524"/>
    </source>
</evidence>
<evidence type="ECO:0000256" key="7">
    <source>
        <dbReference type="ARBA" id="ARBA00022824"/>
    </source>
</evidence>
<evidence type="ECO:0000256" key="13">
    <source>
        <dbReference type="ARBA" id="ARBA00023136"/>
    </source>
</evidence>
<name>A0A6P8H7U9_ACTTE</name>
<dbReference type="InterPro" id="IPR001128">
    <property type="entry name" value="Cyt_P450"/>
</dbReference>
<keyword evidence="24" id="KW-1185">Reference proteome</keyword>
<keyword evidence="10 21" id="KW-0408">Iron</keyword>
<evidence type="ECO:0000256" key="4">
    <source>
        <dbReference type="ARBA" id="ARBA00010617"/>
    </source>
</evidence>
<evidence type="ECO:0000256" key="5">
    <source>
        <dbReference type="ARBA" id="ARBA00022617"/>
    </source>
</evidence>
<evidence type="ECO:0000256" key="22">
    <source>
        <dbReference type="RuleBase" id="RU000461"/>
    </source>
</evidence>
<feature type="signal peptide" evidence="23">
    <location>
        <begin position="1"/>
        <end position="25"/>
    </location>
</feature>
<keyword evidence="9 22" id="KW-0560">Oxidoreductase</keyword>
<dbReference type="InterPro" id="IPR002401">
    <property type="entry name" value="Cyt_P450_E_grp-I"/>
</dbReference>
<organism evidence="24 25">
    <name type="scientific">Actinia tenebrosa</name>
    <name type="common">Australian red waratah sea anemone</name>
    <dbReference type="NCBI Taxonomy" id="6105"/>
    <lineage>
        <taxon>Eukaryota</taxon>
        <taxon>Metazoa</taxon>
        <taxon>Cnidaria</taxon>
        <taxon>Anthozoa</taxon>
        <taxon>Hexacorallia</taxon>
        <taxon>Actiniaria</taxon>
        <taxon>Actiniidae</taxon>
        <taxon>Actinia</taxon>
    </lineage>
</organism>
<dbReference type="FunFam" id="1.10.630.10:FF:000049">
    <property type="entry name" value="steroid 21-hydroxylase isoform X1"/>
    <property type="match status" value="1"/>
</dbReference>
<evidence type="ECO:0000256" key="10">
    <source>
        <dbReference type="ARBA" id="ARBA00023004"/>
    </source>
</evidence>
<evidence type="ECO:0000256" key="20">
    <source>
        <dbReference type="ARBA" id="ARBA00044342"/>
    </source>
</evidence>
<dbReference type="RefSeq" id="XP_031548545.1">
    <property type="nucleotide sequence ID" value="XM_031692685.1"/>
</dbReference>
<evidence type="ECO:0000256" key="9">
    <source>
        <dbReference type="ARBA" id="ARBA00023002"/>
    </source>
</evidence>
<dbReference type="SUPFAM" id="SSF48264">
    <property type="entry name" value="Cytochrome P450"/>
    <property type="match status" value="1"/>
</dbReference>
<keyword evidence="6 21" id="KW-0479">Metal-binding</keyword>
<evidence type="ECO:0000256" key="23">
    <source>
        <dbReference type="SAM" id="SignalP"/>
    </source>
</evidence>
<evidence type="ECO:0000256" key="3">
    <source>
        <dbReference type="ARBA" id="ARBA00004586"/>
    </source>
</evidence>
<dbReference type="Proteomes" id="UP000515163">
    <property type="component" value="Unplaced"/>
</dbReference>
<dbReference type="GO" id="GO:0005506">
    <property type="term" value="F:iron ion binding"/>
    <property type="evidence" value="ECO:0007669"/>
    <property type="project" value="InterPro"/>
</dbReference>
<dbReference type="GO" id="GO:0020037">
    <property type="term" value="F:heme binding"/>
    <property type="evidence" value="ECO:0007669"/>
    <property type="project" value="InterPro"/>
</dbReference>
<dbReference type="InterPro" id="IPR017972">
    <property type="entry name" value="Cyt_P450_CS"/>
</dbReference>
<evidence type="ECO:0000256" key="18">
    <source>
        <dbReference type="ARBA" id="ARBA00044282"/>
    </source>
</evidence>
<dbReference type="PANTHER" id="PTHR24289:SF1">
    <property type="entry name" value="STEROID 17-ALPHA-HYDROXYLASE_17,20 LYASE"/>
    <property type="match status" value="1"/>
</dbReference>
<dbReference type="Pfam" id="PF00067">
    <property type="entry name" value="p450"/>
    <property type="match status" value="1"/>
</dbReference>
<keyword evidence="8" id="KW-0492">Microsome</keyword>
<evidence type="ECO:0000256" key="8">
    <source>
        <dbReference type="ARBA" id="ARBA00022848"/>
    </source>
</evidence>
<sequence length="497" mass="56425">MLTEILEFCLCVFLLLFIYAELKQGKDSLDIPGPTALPFIGNLLQIHGKPLHSCFHNLARTYGNIFRIFIGRQRVVVLSGRAIKVALVRQPTAFAGRPSFSEMGVKFSHPPSLVMADYGRKWRLFRRMGHSALKVYGENTLQYIICTEIKDLCRRLENFNGKAVHINKEIGMSLTNVICTQILGSRYEVDDPEFLRVYSLNETITNTNVVRSVTDVFPLLCHFMKVKVNNLDDEIRSSECERFELLKLKYQQHQETFDENVTRDYTDALIRAKIAAEKEDNLNKKFLTDDNIISSLTSIFTAGSETTATTLCWAIIFLLHFPEIQNLLQEEIDDIIGGDDTPKLSNKKELPLLEAFTSEVLRMTYVTPLAIPHKTTQGTLFEGYHISKDTMVIVNLWSLHHDASIWKDPFKFDPKRFLDEEGKYAPPPGGDLLPFSAGPRGCMGEVLARTELFLFLSHLLQRFKFETISGCEPPSLDGLGSGTIIHSPDCRIIVKLR</sequence>
<proteinExistence type="inferred from homology"/>
<dbReference type="GO" id="GO:0042448">
    <property type="term" value="P:progesterone metabolic process"/>
    <property type="evidence" value="ECO:0007669"/>
    <property type="project" value="TreeGrafter"/>
</dbReference>
<dbReference type="GO" id="GO:0042446">
    <property type="term" value="P:hormone biosynthetic process"/>
    <property type="evidence" value="ECO:0007669"/>
    <property type="project" value="TreeGrafter"/>
</dbReference>
<evidence type="ECO:0000256" key="12">
    <source>
        <dbReference type="ARBA" id="ARBA00023121"/>
    </source>
</evidence>
<comment type="similarity">
    <text evidence="4 22">Belongs to the cytochrome P450 family.</text>
</comment>
<evidence type="ECO:0000256" key="15">
    <source>
        <dbReference type="ARBA" id="ARBA00044116"/>
    </source>
</evidence>
<evidence type="ECO:0000256" key="16">
    <source>
        <dbReference type="ARBA" id="ARBA00044217"/>
    </source>
</evidence>
<evidence type="ECO:0000256" key="17">
    <source>
        <dbReference type="ARBA" id="ARBA00044265"/>
    </source>
</evidence>
<dbReference type="KEGG" id="aten:116286226"/>
<dbReference type="GO" id="GO:0005789">
    <property type="term" value="C:endoplasmic reticulum membrane"/>
    <property type="evidence" value="ECO:0007669"/>
    <property type="project" value="UniProtKB-SubCell"/>
</dbReference>
<dbReference type="GO" id="GO:0004508">
    <property type="term" value="F:steroid 17-alpha-monooxygenase activity"/>
    <property type="evidence" value="ECO:0007669"/>
    <property type="project" value="TreeGrafter"/>
</dbReference>
<feature type="chain" id="PRO_5027917898" description="Steroid 21-hydroxylase" evidence="23">
    <location>
        <begin position="26"/>
        <end position="497"/>
    </location>
</feature>
<keyword evidence="5 21" id="KW-0349">Heme</keyword>
<evidence type="ECO:0000256" key="14">
    <source>
        <dbReference type="ARBA" id="ARBA00044040"/>
    </source>
</evidence>
<dbReference type="GeneID" id="116286226"/>
<dbReference type="AlphaFoldDB" id="A0A6P8H7U9"/>
<keyword evidence="12" id="KW-0446">Lipid-binding</keyword>
<dbReference type="Gene3D" id="1.10.630.10">
    <property type="entry name" value="Cytochrome P450"/>
    <property type="match status" value="1"/>
</dbReference>
<evidence type="ECO:0000256" key="1">
    <source>
        <dbReference type="ARBA" id="ARBA00004184"/>
    </source>
</evidence>
<dbReference type="GO" id="GO:0008289">
    <property type="term" value="F:lipid binding"/>
    <property type="evidence" value="ECO:0007669"/>
    <property type="project" value="UniProtKB-KW"/>
</dbReference>
<keyword evidence="11 22" id="KW-0503">Monooxygenase</keyword>
<evidence type="ECO:0000313" key="24">
    <source>
        <dbReference type="Proteomes" id="UP000515163"/>
    </source>
</evidence>
<dbReference type="EC" id="1.14.14.16" evidence="14"/>
<evidence type="ECO:0000256" key="6">
    <source>
        <dbReference type="ARBA" id="ARBA00022723"/>
    </source>
</evidence>
<evidence type="ECO:0000256" key="21">
    <source>
        <dbReference type="PIRSR" id="PIRSR602401-1"/>
    </source>
</evidence>
<dbReference type="GO" id="GO:0008610">
    <property type="term" value="P:lipid biosynthetic process"/>
    <property type="evidence" value="ECO:0007669"/>
    <property type="project" value="UniProtKB-ARBA"/>
</dbReference>
<dbReference type="InterPro" id="IPR036396">
    <property type="entry name" value="Cyt_P450_sf"/>
</dbReference>
<evidence type="ECO:0000256" key="19">
    <source>
        <dbReference type="ARBA" id="ARBA00044304"/>
    </source>
</evidence>
<reference evidence="25" key="1">
    <citation type="submission" date="2025-08" db="UniProtKB">
        <authorList>
            <consortium name="RefSeq"/>
        </authorList>
    </citation>
    <scope>IDENTIFICATION</scope>
    <source>
        <tissue evidence="25">Tentacle</tissue>
    </source>
</reference>
<dbReference type="OrthoDB" id="6016704at2759"/>
<dbReference type="PANTHER" id="PTHR24289">
    <property type="entry name" value="STEROID 17-ALPHA-HYDROXYLASE/17,20 LYASE"/>
    <property type="match status" value="1"/>
</dbReference>
<dbReference type="PRINTS" id="PR00385">
    <property type="entry name" value="P450"/>
</dbReference>
<accession>A0A6P8H7U9</accession>
<evidence type="ECO:0000313" key="25">
    <source>
        <dbReference type="RefSeq" id="XP_031548545.1"/>
    </source>
</evidence>
<comment type="subcellular location">
    <subcellularLocation>
        <location evidence="1">Endomembrane system</location>
        <topology evidence="1">Peripheral membrane protein</topology>
    </subcellularLocation>
    <subcellularLocation>
        <location evidence="3">Endoplasmic reticulum membrane</location>
    </subcellularLocation>
    <subcellularLocation>
        <location evidence="2">Microsome membrane</location>
    </subcellularLocation>
</comment>
<keyword evidence="13" id="KW-0472">Membrane</keyword>
<dbReference type="GO" id="GO:0004509">
    <property type="term" value="F:steroid 21-monooxygenase activity"/>
    <property type="evidence" value="ECO:0007669"/>
    <property type="project" value="UniProtKB-EC"/>
</dbReference>
<dbReference type="PRINTS" id="PR00463">
    <property type="entry name" value="EP450I"/>
</dbReference>
<dbReference type="PROSITE" id="PS00086">
    <property type="entry name" value="CYTOCHROME_P450"/>
    <property type="match status" value="1"/>
</dbReference>
<dbReference type="InParanoid" id="A0A6P8H7U9"/>
<keyword evidence="23" id="KW-0732">Signal</keyword>
<comment type="cofactor">
    <cofactor evidence="21">
        <name>heme</name>
        <dbReference type="ChEBI" id="CHEBI:30413"/>
    </cofactor>
</comment>
<evidence type="ECO:0000256" key="11">
    <source>
        <dbReference type="ARBA" id="ARBA00023033"/>
    </source>
</evidence>
<protein>
    <recommendedName>
        <fullName evidence="15">Steroid 21-hydroxylase</fullName>
        <ecNumber evidence="14">1.14.14.16</ecNumber>
    </recommendedName>
    <alternativeName>
        <fullName evidence="19">21-OHase</fullName>
    </alternativeName>
    <alternativeName>
        <fullName evidence="16">Cytochrome P-450c21</fullName>
    </alternativeName>
    <alternativeName>
        <fullName evidence="20">Cytochrome P450 21</fullName>
    </alternativeName>
    <alternativeName>
        <fullName evidence="18">Cytochrome P450 XXI</fullName>
    </alternativeName>
    <alternativeName>
        <fullName evidence="17">Cytochrome P450-C21</fullName>
    </alternativeName>
</protein>
<feature type="binding site" description="axial binding residue" evidence="21">
    <location>
        <position position="442"/>
    </location>
    <ligand>
        <name>heme</name>
        <dbReference type="ChEBI" id="CHEBI:30413"/>
    </ligand>
    <ligandPart>
        <name>Fe</name>
        <dbReference type="ChEBI" id="CHEBI:18248"/>
    </ligandPart>
</feature>